<name>A0A5J6VK94_9VIRU</name>
<proteinExistence type="predicted"/>
<organism evidence="1">
    <name type="scientific">Megaviridae environmental sample</name>
    <dbReference type="NCBI Taxonomy" id="1737588"/>
    <lineage>
        <taxon>Viruses</taxon>
        <taxon>Varidnaviria</taxon>
        <taxon>Bamfordvirae</taxon>
        <taxon>Nucleocytoviricota</taxon>
        <taxon>Megaviricetes</taxon>
        <taxon>Imitervirales</taxon>
        <taxon>Mimiviridae</taxon>
        <taxon>environmental samples</taxon>
    </lineage>
</organism>
<reference evidence="1" key="1">
    <citation type="journal article" date="2019" name="Philos. Trans. R. Soc. Lond., B, Biol. Sci.">
        <title>Targeted metagenomic recovery of four divergent viruses reveals shared and distinctive characteristics of giant viruses of marine eukaryotes.</title>
        <authorList>
            <person name="Needham D.M."/>
            <person name="Poirier C."/>
            <person name="Hehenberger E."/>
            <person name="Jimenez V."/>
            <person name="Swalwell J.E."/>
            <person name="Santoro A.E."/>
            <person name="Worden A.Z."/>
        </authorList>
    </citation>
    <scope>NUCLEOTIDE SEQUENCE</scope>
    <source>
        <strain evidence="1">MPacV-611</strain>
    </source>
</reference>
<sequence>MHYTVKIELQTIFEENTHIELNGIFITLKKNVYFVTISHNLPLKNKLFINNKEYNIDLICKWNELLFVKFNKNTEFVKDKFIFTQFGKKQINFDDIFYFSENKIRTKYKKEHYFPLYMLPNNPNLIYYKLDFLNYKLQQGECGKPIYDSNNKLIGILAKSDENYGYVIPYIYIIKSLEKKNDIYTNQLDVKKINNYTVKNNKIYYPKMNLWIDIGAYYLLEGDEKLSCNITYRNMSKFTKYKTVENSLNDINLKYIKEENIFKVKVNSSLLLLLKNINNKLLLNLLSNRLKYVYKNNNKIYYFN</sequence>
<accession>A0A5J6VK94</accession>
<dbReference type="EMBL" id="MN448285">
    <property type="protein sequence ID" value="QFG74273.1"/>
    <property type="molecule type" value="Genomic_DNA"/>
</dbReference>
<protein>
    <submittedName>
        <fullName evidence="1">Uncharacterized protein</fullName>
    </submittedName>
</protein>
<evidence type="ECO:0000313" key="1">
    <source>
        <dbReference type="EMBL" id="QFG74273.1"/>
    </source>
</evidence>